<feature type="compositionally biased region" description="Low complexity" evidence="6">
    <location>
        <begin position="285"/>
        <end position="296"/>
    </location>
</feature>
<evidence type="ECO:0000313" key="8">
    <source>
        <dbReference type="EMBL" id="KAF7424394.1"/>
    </source>
</evidence>
<dbReference type="PANTHER" id="PTHR15835">
    <property type="entry name" value="NUCLEAR-INTERACTING PARTNER OF ALK"/>
    <property type="match status" value="1"/>
</dbReference>
<keyword evidence="5" id="KW-0539">Nucleus</keyword>
<dbReference type="PANTHER" id="PTHR15835:SF6">
    <property type="entry name" value="ZINC FINGER C3HC-TYPE PROTEIN 1"/>
    <property type="match status" value="1"/>
</dbReference>
<keyword evidence="3" id="KW-0863">Zinc-finger</keyword>
<dbReference type="InterPro" id="IPR013909">
    <property type="entry name" value="NuBaID_C"/>
</dbReference>
<dbReference type="InterPro" id="IPR012935">
    <property type="entry name" value="NuBaID_N"/>
</dbReference>
<feature type="compositionally biased region" description="Polar residues" evidence="6">
    <location>
        <begin position="509"/>
        <end position="520"/>
    </location>
</feature>
<organism evidence="8 9">
    <name type="scientific">Pleurotus ostreatus</name>
    <name type="common">Oyster mushroom</name>
    <name type="synonym">White-rot fungus</name>
    <dbReference type="NCBI Taxonomy" id="5322"/>
    <lineage>
        <taxon>Eukaryota</taxon>
        <taxon>Fungi</taxon>
        <taxon>Dikarya</taxon>
        <taxon>Basidiomycota</taxon>
        <taxon>Agaricomycotina</taxon>
        <taxon>Agaricomycetes</taxon>
        <taxon>Agaricomycetidae</taxon>
        <taxon>Agaricales</taxon>
        <taxon>Pleurotineae</taxon>
        <taxon>Pleurotaceae</taxon>
        <taxon>Pleurotus</taxon>
    </lineage>
</organism>
<evidence type="ECO:0000256" key="2">
    <source>
        <dbReference type="ARBA" id="ARBA00022723"/>
    </source>
</evidence>
<dbReference type="GeneID" id="59379519"/>
<feature type="domain" description="GED" evidence="7">
    <location>
        <begin position="59"/>
        <end position="155"/>
    </location>
</feature>
<dbReference type="AlphaFoldDB" id="A0A8H6ZPV9"/>
<keyword evidence="9" id="KW-1185">Reference proteome</keyword>
<keyword evidence="4" id="KW-0862">Zinc</keyword>
<dbReference type="GO" id="GO:0005634">
    <property type="term" value="C:nucleus"/>
    <property type="evidence" value="ECO:0007669"/>
    <property type="project" value="UniProtKB-SubCell"/>
</dbReference>
<dbReference type="VEuPathDB" id="FungiDB:PC9H_009701"/>
<proteinExistence type="predicted"/>
<dbReference type="GO" id="GO:0008270">
    <property type="term" value="F:zinc ion binding"/>
    <property type="evidence" value="ECO:0007669"/>
    <property type="project" value="UniProtKB-KW"/>
</dbReference>
<evidence type="ECO:0000256" key="5">
    <source>
        <dbReference type="ARBA" id="ARBA00023242"/>
    </source>
</evidence>
<keyword evidence="2" id="KW-0479">Metal-binding</keyword>
<evidence type="ECO:0000313" key="9">
    <source>
        <dbReference type="Proteomes" id="UP000623687"/>
    </source>
</evidence>
<feature type="region of interest" description="Disordered" evidence="6">
    <location>
        <begin position="235"/>
        <end position="256"/>
    </location>
</feature>
<dbReference type="EMBL" id="JACETU010000007">
    <property type="protein sequence ID" value="KAF7424394.1"/>
    <property type="molecule type" value="Genomic_DNA"/>
</dbReference>
<evidence type="ECO:0000256" key="6">
    <source>
        <dbReference type="SAM" id="MobiDB-lite"/>
    </source>
</evidence>
<comment type="caution">
    <text evidence="8">The sequence shown here is derived from an EMBL/GenBank/DDBJ whole genome shotgun (WGS) entry which is preliminary data.</text>
</comment>
<feature type="region of interest" description="Disordered" evidence="6">
    <location>
        <begin position="509"/>
        <end position="544"/>
    </location>
</feature>
<dbReference type="InterPro" id="IPR020850">
    <property type="entry name" value="GED_dom"/>
</dbReference>
<dbReference type="OrthoDB" id="2592092at2759"/>
<sequence length="740" mass="79473">MISEGDSDEGMGEAPQEPQAELLPIKLLVERRTRAALSAPADAGYSVTPDDLAKLIPAHPYKAKITVGYFQVSYKRVIDNIPSMIDLKSVKAIANRLRPFLIASFQLAPQSTSRRCAEYLEEDKAIVSRKTELQAAEAGLEEVEKELFKFKWNSASQAVASRDLRQANDMFTEPPANDENSGIDAGSSIRAMKRKLDDAFSSLDDAVKPQDDSERPPPAKRTLVTRSLYSTLAKYGIKSKSKEPPPALDATEKLSTLSKPTPHLTAILSRAASRTRKALPSFKFPSSASSASPTSTIHNSVEYRPSSTPSFLSRLATFKLTTYANKPAPIDAVAAAKCGWINDGKDRLVCGLCGVSWVVAGREGMSRDAANALVEKQRNQLVQSHKDGCPWKTRQCDDSIYRIQLKPPATTVHELKSSALGLETVLQGVEIKHPLTSAQLSTLKSTVSSFTLPPSISDLTIGSETPNAPPPSEPSETAILTALFGWSIVPPPTAERPKYSSISRAASLFPSRSSTPSISRAASRAATPNPPTSISRAGTPSRLSSISTAGIAPARPRSAVAGNEKMLHCVLCQRRVGLWAFAPAVPAASSDSPQVPPLPSSIRTARRQFDLLKEHRSYCPFVVKSTIVPALPVPPPSAGSSPASDASTTGRFNFSVYSLSSQALTAAGVNNAMEGWRAVLTVIVRYGLSQRQRKLSRSATTDTDAEGNDGMEVDGVEAMVEGVKRRGGKDLLRYVKGLLG</sequence>
<dbReference type="Pfam" id="PF07967">
    <property type="entry name" value="zf-C3HC"/>
    <property type="match status" value="1"/>
</dbReference>
<evidence type="ECO:0000259" key="7">
    <source>
        <dbReference type="PROSITE" id="PS51388"/>
    </source>
</evidence>
<accession>A0A8H6ZPV9</accession>
<comment type="subcellular location">
    <subcellularLocation>
        <location evidence="1">Nucleus</location>
    </subcellularLocation>
</comment>
<dbReference type="RefSeq" id="XP_036628588.1">
    <property type="nucleotide sequence ID" value="XM_036779199.1"/>
</dbReference>
<protein>
    <recommendedName>
        <fullName evidence="7">GED domain-containing protein</fullName>
    </recommendedName>
</protein>
<dbReference type="Proteomes" id="UP000623687">
    <property type="component" value="Unassembled WGS sequence"/>
</dbReference>
<evidence type="ECO:0000256" key="4">
    <source>
        <dbReference type="ARBA" id="ARBA00022833"/>
    </source>
</evidence>
<evidence type="ECO:0000256" key="1">
    <source>
        <dbReference type="ARBA" id="ARBA00004123"/>
    </source>
</evidence>
<gene>
    <name evidence="8" type="ORF">PC9H_009701</name>
</gene>
<dbReference type="Pfam" id="PF08600">
    <property type="entry name" value="NuBaID_C"/>
    <property type="match status" value="1"/>
</dbReference>
<dbReference type="PROSITE" id="PS51388">
    <property type="entry name" value="GED"/>
    <property type="match status" value="1"/>
</dbReference>
<evidence type="ECO:0000256" key="3">
    <source>
        <dbReference type="ARBA" id="ARBA00022771"/>
    </source>
</evidence>
<reference evidence="8" key="1">
    <citation type="submission" date="2019-07" db="EMBL/GenBank/DDBJ databases">
        <authorList>
            <person name="Palmer J.M."/>
        </authorList>
    </citation>
    <scope>NUCLEOTIDE SEQUENCE</scope>
    <source>
        <strain evidence="8">PC9</strain>
    </source>
</reference>
<feature type="region of interest" description="Disordered" evidence="6">
    <location>
        <begin position="282"/>
        <end position="303"/>
    </location>
</feature>
<feature type="compositionally biased region" description="Polar residues" evidence="6">
    <location>
        <begin position="532"/>
        <end position="544"/>
    </location>
</feature>
<name>A0A8H6ZPV9_PLEOS</name>